<proteinExistence type="predicted"/>
<accession>A0A6I8MFL2</accession>
<dbReference type="EMBL" id="LR738855">
    <property type="protein sequence ID" value="VZH85100.1"/>
    <property type="molecule type" value="Genomic_DNA"/>
</dbReference>
<evidence type="ECO:0000313" key="1">
    <source>
        <dbReference type="EMBL" id="VZH85100.1"/>
    </source>
</evidence>
<dbReference type="KEGG" id="crf:FRC0190_01085"/>
<dbReference type="AlphaFoldDB" id="A0A6I8MFL2"/>
<evidence type="ECO:0000313" key="2">
    <source>
        <dbReference type="Proteomes" id="UP000423525"/>
    </source>
</evidence>
<name>A0A6I8MFL2_9CORY</name>
<protein>
    <submittedName>
        <fullName evidence="1">Uncharacterized protein</fullName>
    </submittedName>
</protein>
<dbReference type="Proteomes" id="UP000423525">
    <property type="component" value="Chromosome"/>
</dbReference>
<organism evidence="1 2">
    <name type="scientific">Corynebacterium rouxii</name>
    <dbReference type="NCBI Taxonomy" id="2719119"/>
    <lineage>
        <taxon>Bacteria</taxon>
        <taxon>Bacillati</taxon>
        <taxon>Actinomycetota</taxon>
        <taxon>Actinomycetes</taxon>
        <taxon>Mycobacteriales</taxon>
        <taxon>Corynebacteriaceae</taxon>
        <taxon>Corynebacterium</taxon>
    </lineage>
</organism>
<sequence>MFDNLDPSVRDRLKSYDEQSGEVLNKFEQLLLMLTINRLQNMQILMVTGVISRLGNPHKKTL</sequence>
<reference evidence="1 2" key="1">
    <citation type="submission" date="2019-11" db="EMBL/GenBank/DDBJ databases">
        <authorList>
            <person name="Brisse S."/>
        </authorList>
    </citation>
    <scope>NUCLEOTIDE SEQUENCE [LARGE SCALE GENOMIC DNA]</scope>
    <source>
        <strain evidence="1">FRC0190</strain>
    </source>
</reference>
<gene>
    <name evidence="1" type="ORF">FRC0190_01085</name>
</gene>